<keyword evidence="2" id="KW-1185">Reference proteome</keyword>
<proteinExistence type="predicted"/>
<sequence length="1519" mass="173554">MNTNDDIQQSSSTYSQHSNGDNFDNLNEKYQQPSESASDDVEKLKKEYVGQEDSEKIKSNEKQRYTLRDLTTAKAPNFQQKVQTLLYNKGLGSMPLYMKEIYLKIPRTIYVNQDIPDSMKDKTGHPAFSYAKNKIRTTKYTPLTFIPKNLAFQFRNAANAYFLILVILGAFQIFGVSSPGLAAVPLIVIVAITALRDAFEDYRRGSSDSALNNSPIHLIQGLDNKNVMKDYVSNWRKFKKFSTRTTNKVAGGMKKAAIMMFGKKKVKQDFIRNQVETENALRRTSTVISEEEMASYRPSFQSNRRKSHQSQRTRPENIANSIVNTEIVHSNPDTSGVTFRNKRWKDVCVGDFIRVRSNEEVPADMIIISTSDAEGNCFIETKNLDGETNLKMKKALTCGGVQHIRRAHDLANSKFWIECDSPNPHLYSFKGTIHYENYDESGALVNKDEKESITNDSVLLRGSTLRNTKWVIGVVAYTGRETKIMLNSGITPTKASRISRELNLSVFINFALLFILCLVSAVINGIYYDKPDTSRVFYEFEAYGSTPAINAVICFFVVLIIYQSLVPISLYVSVEIIKTCQAFFIFSDIKMYYDKLDFPCTPKSWNISDDLGQIEYVFSDKTGTLTQNVMEFKKCTINGVSYGLAYTEAKQGLDKRNGVDVIKQQELWRTKIQQDKESMMNDIYQYANNDQFRESNLTFVSGAYTKDTLNPDIKDAVQKEANEEFMLALALCHTVMTEANNLDEKLRDFKAESPDEAALVSVARDVGITFKERQRNRIFLDFYGEERVYELLETIQFTSARKRMSSIIKTPEGKVVLYCKGADNIIFQKLSKSDNSQNAISKTALHLEDYAKEGLRTLCITSKELDPYYFDQWLKKYMDAKASIDDSREQIMNTLEDEIEDDLVLLGGTAIEDRLQSGVPDSISILSQAGIKLWVLTGDRIETAINIGFSCNLLNNDMKLLVVRPDESNPDDFEYLDNLISNYLSENFEVDNLSNANVDELIKLAIKDHSTPTSNLGLVIDGAALTHVFHQELDGSIDEKHQYLRKKFLLLGKQCKSVICCRVSPSQKAQVTKLVKEQLKVMTLAIGDGANDVAMIQAADVGVGIAGEEGRQAVMSSDYGIGQFRFLTRLLLVHGRWSYKRLAEMVPCFFYKNVLFTFTCFWYGIYNDFDGSYFYEYTFLMFYNLAFTSLPIIFLAVFDQDVSDTVSLIVPQLYRSGILRQEWSQIKFSWYMIDGFYQSVVAFFFVYLTYYLSFQNPQGLAVDHRFWQGTVCVMISVTAADVYVLLQQYRWDWLSLIIYALSILIVFFWTGVWSARVYAGEFYGAGSQVLGTLSLWCTYFIGTVVCLLPRFFYDFLRKNFKPRDIDIIREKFIKGDYDEYPHGYDPTNAEDVEKYRLLKELYQADPEAIAKFEQEFINDSDSSSSSERNDPFTKTFKSIRRRTTISRSRKNTINNDISNTFQKPIDLNKLRLQMLKNGELSSNGNTNLSRISTTHELPGLTQAETLLSYHTRTSINFDH</sequence>
<evidence type="ECO:0000313" key="1">
    <source>
        <dbReference type="EMBL" id="CAH6723659.1"/>
    </source>
</evidence>
<name>A0ACA9YEZ9_9ASCO</name>
<comment type="caution">
    <text evidence="1">The sequence shown here is derived from an EMBL/GenBank/DDBJ whole genome shotgun (WGS) entry which is preliminary data.</text>
</comment>
<reference evidence="1" key="1">
    <citation type="submission" date="2022-06" db="EMBL/GenBank/DDBJ databases">
        <authorList>
            <person name="Legras J.-L."/>
            <person name="Devillers H."/>
            <person name="Grondin C."/>
        </authorList>
    </citation>
    <scope>NUCLEOTIDE SEQUENCE</scope>
    <source>
        <strain evidence="1">CLIB 1444</strain>
    </source>
</reference>
<dbReference type="Proteomes" id="UP001152531">
    <property type="component" value="Unassembled WGS sequence"/>
</dbReference>
<accession>A0ACA9YEZ9</accession>
<gene>
    <name evidence="1" type="ORF">CLIB1444_18S00496</name>
</gene>
<organism evidence="1 2">
    <name type="scientific">[Candida] jaroonii</name>
    <dbReference type="NCBI Taxonomy" id="467808"/>
    <lineage>
        <taxon>Eukaryota</taxon>
        <taxon>Fungi</taxon>
        <taxon>Dikarya</taxon>
        <taxon>Ascomycota</taxon>
        <taxon>Saccharomycotina</taxon>
        <taxon>Pichiomycetes</taxon>
        <taxon>Debaryomycetaceae</taxon>
        <taxon>Yamadazyma</taxon>
    </lineage>
</organism>
<dbReference type="EMBL" id="CALSDN010000018">
    <property type="protein sequence ID" value="CAH6723659.1"/>
    <property type="molecule type" value="Genomic_DNA"/>
</dbReference>
<protein>
    <submittedName>
        <fullName evidence="1">Phospholipid-transporting ATPase Dnf1p</fullName>
    </submittedName>
</protein>
<evidence type="ECO:0000313" key="2">
    <source>
        <dbReference type="Proteomes" id="UP001152531"/>
    </source>
</evidence>